<feature type="compositionally biased region" description="Polar residues" evidence="1">
    <location>
        <begin position="371"/>
        <end position="381"/>
    </location>
</feature>
<dbReference type="InterPro" id="IPR012338">
    <property type="entry name" value="Beta-lactam/transpept-like"/>
</dbReference>
<organism evidence="4 5">
    <name type="scientific">Spirosoma aureum</name>
    <dbReference type="NCBI Taxonomy" id="2692134"/>
    <lineage>
        <taxon>Bacteria</taxon>
        <taxon>Pseudomonadati</taxon>
        <taxon>Bacteroidota</taxon>
        <taxon>Cytophagia</taxon>
        <taxon>Cytophagales</taxon>
        <taxon>Cytophagaceae</taxon>
        <taxon>Spirosoma</taxon>
    </lineage>
</organism>
<evidence type="ECO:0000313" key="5">
    <source>
        <dbReference type="Proteomes" id="UP000501802"/>
    </source>
</evidence>
<evidence type="ECO:0000256" key="1">
    <source>
        <dbReference type="SAM" id="MobiDB-lite"/>
    </source>
</evidence>
<gene>
    <name evidence="4" type="ORF">G8759_05600</name>
</gene>
<dbReference type="SUPFAM" id="SSF56601">
    <property type="entry name" value="beta-lactamase/transpeptidase-like"/>
    <property type="match status" value="1"/>
</dbReference>
<dbReference type="PANTHER" id="PTHR46825">
    <property type="entry name" value="D-ALANYL-D-ALANINE-CARBOXYPEPTIDASE/ENDOPEPTIDASE AMPH"/>
    <property type="match status" value="1"/>
</dbReference>
<protein>
    <submittedName>
        <fullName evidence="4">Beta-lactamase family protein</fullName>
    </submittedName>
</protein>
<reference evidence="4 5" key="1">
    <citation type="submission" date="2020-03" db="EMBL/GenBank/DDBJ databases">
        <authorList>
            <person name="Kim M.K."/>
        </authorList>
    </citation>
    <scope>NUCLEOTIDE SEQUENCE [LARGE SCALE GENOMIC DNA]</scope>
    <source>
        <strain evidence="4 5">BT328</strain>
    </source>
</reference>
<keyword evidence="2" id="KW-0732">Signal</keyword>
<dbReference type="Gene3D" id="3.40.710.10">
    <property type="entry name" value="DD-peptidase/beta-lactamase superfamily"/>
    <property type="match status" value="1"/>
</dbReference>
<evidence type="ECO:0000259" key="3">
    <source>
        <dbReference type="Pfam" id="PF00144"/>
    </source>
</evidence>
<dbReference type="InterPro" id="IPR001466">
    <property type="entry name" value="Beta-lactam-related"/>
</dbReference>
<feature type="region of interest" description="Disordered" evidence="1">
    <location>
        <begin position="360"/>
        <end position="384"/>
    </location>
</feature>
<feature type="chain" id="PRO_5026147502" evidence="2">
    <location>
        <begin position="20"/>
        <end position="474"/>
    </location>
</feature>
<dbReference type="EMBL" id="CP050063">
    <property type="protein sequence ID" value="QIP12143.1"/>
    <property type="molecule type" value="Genomic_DNA"/>
</dbReference>
<dbReference type="KEGG" id="spib:G8759_05600"/>
<name>A0A6G9AIY7_9BACT</name>
<dbReference type="Proteomes" id="UP000501802">
    <property type="component" value="Chromosome"/>
</dbReference>
<keyword evidence="5" id="KW-1185">Reference proteome</keyword>
<dbReference type="AlphaFoldDB" id="A0A6G9AIY7"/>
<evidence type="ECO:0000313" key="4">
    <source>
        <dbReference type="EMBL" id="QIP12143.1"/>
    </source>
</evidence>
<feature type="signal peptide" evidence="2">
    <location>
        <begin position="1"/>
        <end position="19"/>
    </location>
</feature>
<accession>A0A6G9AIY7</accession>
<dbReference type="PANTHER" id="PTHR46825:SF9">
    <property type="entry name" value="BETA-LACTAMASE-RELATED DOMAIN-CONTAINING PROTEIN"/>
    <property type="match status" value="1"/>
</dbReference>
<evidence type="ECO:0000256" key="2">
    <source>
        <dbReference type="SAM" id="SignalP"/>
    </source>
</evidence>
<dbReference type="RefSeq" id="WP_167206000.1">
    <property type="nucleotide sequence ID" value="NZ_CP050063.1"/>
</dbReference>
<dbReference type="InterPro" id="IPR050491">
    <property type="entry name" value="AmpC-like"/>
</dbReference>
<feature type="domain" description="Beta-lactamase-related" evidence="3">
    <location>
        <begin position="39"/>
        <end position="340"/>
    </location>
</feature>
<dbReference type="Pfam" id="PF00144">
    <property type="entry name" value="Beta-lactamase"/>
    <property type="match status" value="1"/>
</dbReference>
<sequence>MQKSTLFLFLLAISSFSFAQPEADTVARIEKIFSRYLPQNPGCQLSISRNGRVIFSKAWGMADLEHQIPLTTESIIESGSVSKQFTAAAILLLEQQGKLSLDDNIRKYFPELPDYGTPITLRRMMHHSSGLRDWGSVAGIAGWPRTTKTYSNADALDIIIHQKALNHKPGDEFSYCNSNYNLFAILVERVSGLSLADFTRKYLFEPAGMTHTQWRDNFKRIVANRAVAYDKTPDGYETDMPNEYVYGNGGLLTTTGDLLKWNEYYWNGHFGTPSLLPRQLTIEVFNNGTTYPYAAGLYVTKNKGQDYVYHTGSTASYRAILIRYPQSNLSIAWLSNTAQFDGAPYNVVKEVENLFISDQASKSEAAKPDNPASTARKTTNPIPIESLPGFAGEYYSEEAQTTFSIFEKDGKLTLRQAPGVDLVLTPTDLDTFKAPATSRGLGGAILTFQRDKKNVNGFTVTVSRARNVSFLKKR</sequence>
<proteinExistence type="predicted"/>